<name>A0A1S8TE47_9CLOT</name>
<feature type="transmembrane region" description="Helical" evidence="1">
    <location>
        <begin position="45"/>
        <end position="74"/>
    </location>
</feature>
<dbReference type="AlphaFoldDB" id="A0A1S8TE47"/>
<proteinExistence type="predicted"/>
<dbReference type="STRING" id="29367.CLPUN_29480"/>
<dbReference type="Proteomes" id="UP000190890">
    <property type="component" value="Unassembled WGS sequence"/>
</dbReference>
<sequence length="235" mass="26947">MIHKIFISEKMKLKKICYFIPLISSVILILFTCVEWYAYFRKTTVGIYGIFNALYLLLPFIMLLTIAMLTSIIAETEHEARAWKVIFSLPLRQSKIYICKLIWICLFMLETCALIIIGLSILWIIYTSQPLPFLFLIKQVMGCLLASVAVLTIQLWISIRISNQAIPLTIGVIGGASSLSLAQSQIEYLHWLPWSYPSLATPFFDNYKLWIILSIIIGVLFLGISSVMFEKSEFK</sequence>
<keyword evidence="1" id="KW-0812">Transmembrane</keyword>
<keyword evidence="1" id="KW-0472">Membrane</keyword>
<keyword evidence="3" id="KW-1185">Reference proteome</keyword>
<evidence type="ECO:0000313" key="3">
    <source>
        <dbReference type="Proteomes" id="UP000190890"/>
    </source>
</evidence>
<feature type="transmembrane region" description="Helical" evidence="1">
    <location>
        <begin position="165"/>
        <end position="189"/>
    </location>
</feature>
<feature type="transmembrane region" description="Helical" evidence="1">
    <location>
        <begin position="132"/>
        <end position="153"/>
    </location>
</feature>
<dbReference type="EMBL" id="LZZM01000179">
    <property type="protein sequence ID" value="OOM75911.1"/>
    <property type="molecule type" value="Genomic_DNA"/>
</dbReference>
<protein>
    <submittedName>
        <fullName evidence="2">ABC-2 family transporter protein</fullName>
    </submittedName>
</protein>
<gene>
    <name evidence="2" type="ORF">CLPUN_29480</name>
</gene>
<dbReference type="CDD" id="cd21809">
    <property type="entry name" value="ABC-2_lan_permease-like"/>
    <property type="match status" value="1"/>
</dbReference>
<reference evidence="2 3" key="1">
    <citation type="submission" date="2016-05" db="EMBL/GenBank/DDBJ databases">
        <title>Microbial solvent formation.</title>
        <authorList>
            <person name="Poehlein A."/>
            <person name="Montoya Solano J.D."/>
            <person name="Flitsch S."/>
            <person name="Krabben P."/>
            <person name="Duerre P."/>
            <person name="Daniel R."/>
        </authorList>
    </citation>
    <scope>NUCLEOTIDE SEQUENCE [LARGE SCALE GENOMIC DNA]</scope>
    <source>
        <strain evidence="2 3">DSM 2619</strain>
    </source>
</reference>
<dbReference type="RefSeq" id="WP_077848027.1">
    <property type="nucleotide sequence ID" value="NZ_LZZM01000179.1"/>
</dbReference>
<feature type="transmembrane region" description="Helical" evidence="1">
    <location>
        <begin position="209"/>
        <end position="229"/>
    </location>
</feature>
<evidence type="ECO:0000256" key="1">
    <source>
        <dbReference type="SAM" id="Phobius"/>
    </source>
</evidence>
<feature type="transmembrane region" description="Helical" evidence="1">
    <location>
        <begin position="16"/>
        <end position="39"/>
    </location>
</feature>
<keyword evidence="1" id="KW-1133">Transmembrane helix</keyword>
<organism evidence="2 3">
    <name type="scientific">Clostridium puniceum</name>
    <dbReference type="NCBI Taxonomy" id="29367"/>
    <lineage>
        <taxon>Bacteria</taxon>
        <taxon>Bacillati</taxon>
        <taxon>Bacillota</taxon>
        <taxon>Clostridia</taxon>
        <taxon>Eubacteriales</taxon>
        <taxon>Clostridiaceae</taxon>
        <taxon>Clostridium</taxon>
    </lineage>
</organism>
<dbReference type="OrthoDB" id="3190532at2"/>
<dbReference type="Pfam" id="PF12730">
    <property type="entry name" value="ABC2_membrane_4"/>
    <property type="match status" value="1"/>
</dbReference>
<comment type="caution">
    <text evidence="2">The sequence shown here is derived from an EMBL/GenBank/DDBJ whole genome shotgun (WGS) entry which is preliminary data.</text>
</comment>
<accession>A0A1S8TE47</accession>
<feature type="transmembrane region" description="Helical" evidence="1">
    <location>
        <begin position="101"/>
        <end position="126"/>
    </location>
</feature>
<evidence type="ECO:0000313" key="2">
    <source>
        <dbReference type="EMBL" id="OOM75911.1"/>
    </source>
</evidence>